<feature type="transmembrane region" description="Helical" evidence="10">
    <location>
        <begin position="400"/>
        <end position="419"/>
    </location>
</feature>
<dbReference type="InterPro" id="IPR018043">
    <property type="entry name" value="Na/Gal_symport_CS"/>
</dbReference>
<dbReference type="EMBL" id="CP024847">
    <property type="protein sequence ID" value="AUR51161.1"/>
    <property type="molecule type" value="Genomic_DNA"/>
</dbReference>
<proteinExistence type="inferred from homology"/>
<keyword evidence="9 10" id="KW-0472">Membrane</keyword>
<dbReference type="GO" id="GO:0015293">
    <property type="term" value="F:symporter activity"/>
    <property type="evidence" value="ECO:0007669"/>
    <property type="project" value="UniProtKB-KW"/>
</dbReference>
<keyword evidence="12" id="KW-1185">Reference proteome</keyword>
<dbReference type="InterPro" id="IPR001927">
    <property type="entry name" value="Na/Gal_symport"/>
</dbReference>
<keyword evidence="3" id="KW-0813">Transport</keyword>
<comment type="similarity">
    <text evidence="2">Belongs to the sodium:galactoside symporter (TC 2.A.2) family.</text>
</comment>
<evidence type="ECO:0000256" key="1">
    <source>
        <dbReference type="ARBA" id="ARBA00004651"/>
    </source>
</evidence>
<comment type="subcellular location">
    <subcellularLocation>
        <location evidence="1">Cell membrane</location>
        <topology evidence="1">Multi-pass membrane protein</topology>
    </subcellularLocation>
</comment>
<name>A0A2I7N408_9NEIS</name>
<dbReference type="Pfam" id="PF13347">
    <property type="entry name" value="MFS_2"/>
    <property type="match status" value="1"/>
</dbReference>
<feature type="transmembrane region" description="Helical" evidence="10">
    <location>
        <begin position="56"/>
        <end position="74"/>
    </location>
</feature>
<keyword evidence="5" id="KW-0762">Sugar transport</keyword>
<reference evidence="12" key="1">
    <citation type="submission" date="2017-11" db="EMBL/GenBank/DDBJ databases">
        <authorList>
            <person name="Chan K.G."/>
            <person name="Lee L.S."/>
        </authorList>
    </citation>
    <scope>NUCLEOTIDE SEQUENCE [LARGE SCALE GENOMIC DNA]</scope>
    <source>
        <strain evidence="12">DSM 100970</strain>
    </source>
</reference>
<keyword evidence="7" id="KW-0769">Symport</keyword>
<feature type="transmembrane region" description="Helical" evidence="10">
    <location>
        <begin position="258"/>
        <end position="284"/>
    </location>
</feature>
<dbReference type="CDD" id="cd17332">
    <property type="entry name" value="MFS_MelB_like"/>
    <property type="match status" value="1"/>
</dbReference>
<evidence type="ECO:0000313" key="11">
    <source>
        <dbReference type="EMBL" id="AUR51161.1"/>
    </source>
</evidence>
<dbReference type="InterPro" id="IPR036259">
    <property type="entry name" value="MFS_trans_sf"/>
</dbReference>
<evidence type="ECO:0000256" key="3">
    <source>
        <dbReference type="ARBA" id="ARBA00022448"/>
    </source>
</evidence>
<evidence type="ECO:0000256" key="8">
    <source>
        <dbReference type="ARBA" id="ARBA00022989"/>
    </source>
</evidence>
<feature type="transmembrane region" description="Helical" evidence="10">
    <location>
        <begin position="323"/>
        <end position="342"/>
    </location>
</feature>
<evidence type="ECO:0000256" key="7">
    <source>
        <dbReference type="ARBA" id="ARBA00022847"/>
    </source>
</evidence>
<evidence type="ECO:0000256" key="9">
    <source>
        <dbReference type="ARBA" id="ARBA00023136"/>
    </source>
</evidence>
<feature type="transmembrane region" description="Helical" evidence="10">
    <location>
        <begin position="348"/>
        <end position="371"/>
    </location>
</feature>
<dbReference type="PANTHER" id="PTHR11328:SF36">
    <property type="entry name" value="MELIBIOSE PERMEASE"/>
    <property type="match status" value="1"/>
</dbReference>
<dbReference type="PROSITE" id="PS00872">
    <property type="entry name" value="NA_GALACTOSIDE_SYMP"/>
    <property type="match status" value="1"/>
</dbReference>
<accession>A0A2I7N408</accession>
<evidence type="ECO:0000256" key="6">
    <source>
        <dbReference type="ARBA" id="ARBA00022692"/>
    </source>
</evidence>
<feature type="transmembrane region" description="Helical" evidence="10">
    <location>
        <begin position="290"/>
        <end position="311"/>
    </location>
</feature>
<dbReference type="SUPFAM" id="SSF103473">
    <property type="entry name" value="MFS general substrate transporter"/>
    <property type="match status" value="1"/>
</dbReference>
<dbReference type="InterPro" id="IPR039672">
    <property type="entry name" value="MFS_2"/>
</dbReference>
<dbReference type="KEGG" id="nba:CUN60_02205"/>
<evidence type="ECO:0000256" key="5">
    <source>
        <dbReference type="ARBA" id="ARBA00022597"/>
    </source>
</evidence>
<evidence type="ECO:0000256" key="10">
    <source>
        <dbReference type="SAM" id="Phobius"/>
    </source>
</evidence>
<evidence type="ECO:0000313" key="12">
    <source>
        <dbReference type="Proteomes" id="UP000236655"/>
    </source>
</evidence>
<dbReference type="GO" id="GO:0006814">
    <property type="term" value="P:sodium ion transport"/>
    <property type="evidence" value="ECO:0007669"/>
    <property type="project" value="InterPro"/>
</dbReference>
<evidence type="ECO:0000256" key="4">
    <source>
        <dbReference type="ARBA" id="ARBA00022475"/>
    </source>
</evidence>
<dbReference type="GO" id="GO:0005886">
    <property type="term" value="C:plasma membrane"/>
    <property type="evidence" value="ECO:0007669"/>
    <property type="project" value="UniProtKB-SubCell"/>
</dbReference>
<feature type="transmembrane region" description="Helical" evidence="10">
    <location>
        <begin position="207"/>
        <end position="229"/>
    </location>
</feature>
<dbReference type="Proteomes" id="UP000236655">
    <property type="component" value="Chromosome"/>
</dbReference>
<dbReference type="GO" id="GO:0008643">
    <property type="term" value="P:carbohydrate transport"/>
    <property type="evidence" value="ECO:0007669"/>
    <property type="project" value="InterPro"/>
</dbReference>
<feature type="transmembrane region" description="Helical" evidence="10">
    <location>
        <begin position="124"/>
        <end position="142"/>
    </location>
</feature>
<feature type="transmembrane region" description="Helical" evidence="10">
    <location>
        <begin position="95"/>
        <end position="112"/>
    </location>
</feature>
<keyword evidence="8 10" id="KW-1133">Transmembrane helix</keyword>
<dbReference type="Gene3D" id="1.20.1250.20">
    <property type="entry name" value="MFS general substrate transporter like domains"/>
    <property type="match status" value="1"/>
</dbReference>
<protein>
    <submittedName>
        <fullName evidence="11">MFS transporter</fullName>
    </submittedName>
</protein>
<dbReference type="AlphaFoldDB" id="A0A2I7N408"/>
<dbReference type="NCBIfam" id="TIGR00792">
    <property type="entry name" value="gph"/>
    <property type="match status" value="1"/>
</dbReference>
<keyword evidence="6 10" id="KW-0812">Transmembrane</keyword>
<keyword evidence="4" id="KW-1003">Cell membrane</keyword>
<evidence type="ECO:0000256" key="2">
    <source>
        <dbReference type="ARBA" id="ARBA00009617"/>
    </source>
</evidence>
<feature type="transmembrane region" description="Helical" evidence="10">
    <location>
        <begin position="163"/>
        <end position="187"/>
    </location>
</feature>
<feature type="transmembrane region" description="Helical" evidence="10">
    <location>
        <begin position="439"/>
        <end position="457"/>
    </location>
</feature>
<dbReference type="PANTHER" id="PTHR11328">
    <property type="entry name" value="MAJOR FACILITATOR SUPERFAMILY DOMAIN-CONTAINING PROTEIN"/>
    <property type="match status" value="1"/>
</dbReference>
<feature type="transmembrane region" description="Helical" evidence="10">
    <location>
        <begin position="12"/>
        <end position="36"/>
    </location>
</feature>
<dbReference type="RefSeq" id="WP_102950461.1">
    <property type="nucleotide sequence ID" value="NZ_CP024847.1"/>
</dbReference>
<sequence>MNKPKGFGKTLFSYACGAFGHDVFYAALSSYLIMFITSQLFNPGHTGISEATSERMIAIVTTMLFVLRFVELIIDPMIGGVVDNTRTKLGKFKPWILFGGTIGSVCIVLLFTDLGGLSTSNPTFYIIMFIVIFAVLDIVYSFKDIAFWGMIPALATDSKERESVGVFARIASTLGQSIVTFSIVPIVLFFSKNHSQSGNVIGDKQGWLVFAILVAVVSLVGGIITVIGAKEQESALRQSTEKTNIMTVFKAIGHNDQLLWVAVSYGLFALGYVICSSFLLYYFTYIFGDASSFAIIGTLNLAIGFIAVALFPVLSRVFKGRKNLFCVGVITMIIGLIIFALAGKQLSIILTGYVLFFFPYPILFVCILLMLTDSVEYGQLKTGTRSEGVTLCVRPLLDKLAGAISNGVVGFTAIWVAMTNNATAESVAAMPGSILKFKIVMFGIPIILFVLSIIVFIKKVQLTEAFHDKVLGELCTKLGVSKEELS</sequence>
<dbReference type="OrthoDB" id="181905at2"/>
<organism evidence="11 12">
    <name type="scientific">Aquella oligotrophica</name>
    <dbReference type="NCBI Taxonomy" id="2067065"/>
    <lineage>
        <taxon>Bacteria</taxon>
        <taxon>Pseudomonadati</taxon>
        <taxon>Pseudomonadota</taxon>
        <taxon>Betaproteobacteria</taxon>
        <taxon>Neisseriales</taxon>
        <taxon>Neisseriaceae</taxon>
        <taxon>Aquella</taxon>
    </lineage>
</organism>
<gene>
    <name evidence="11" type="ORF">CUN60_02205</name>
</gene>